<comment type="similarity">
    <text evidence="4">Belongs to the inner dynein arm light chain family.</text>
</comment>
<evidence type="ECO:0000256" key="4">
    <source>
        <dbReference type="ARBA" id="ARBA00038114"/>
    </source>
</evidence>
<evidence type="ECO:0000256" key="5">
    <source>
        <dbReference type="SAM" id="Coils"/>
    </source>
</evidence>
<dbReference type="GO" id="GO:0005930">
    <property type="term" value="C:axoneme"/>
    <property type="evidence" value="ECO:0007669"/>
    <property type="project" value="TreeGrafter"/>
</dbReference>
<dbReference type="OrthoDB" id="296406at2759"/>
<gene>
    <name evidence="6" type="ORF">PPERSA_00085</name>
</gene>
<dbReference type="Proteomes" id="UP000054937">
    <property type="component" value="Unassembled WGS sequence"/>
</dbReference>
<sequence length="256" mass="30090">MIEEQLSEIEQRYQSTLLRYEEPYPIEAPQDSSLINDPLKKKKKAQLPPLEQKPTIEEILNAIFPPKTWKENIGTGDQWFESRISCEEASRKYLEYLEEALDFKLQERQARKSGICPVREDLHNQLFDEIIRQCTVTSPERGLLLLRVRDNLRMTFAAYQTLYQGSIVFGVKKARQAEEGLDELEQKSEEYKRNRILLQNKKIILQNQLESIEKSFQEIRDIEENRRASELAYLKGQTKHLQTFLQSVQASNQAQK</sequence>
<protein>
    <recommendedName>
        <fullName evidence="8">Axonemal dynein light chain</fullName>
    </recommendedName>
</protein>
<evidence type="ECO:0000313" key="7">
    <source>
        <dbReference type="Proteomes" id="UP000054937"/>
    </source>
</evidence>
<dbReference type="PANTHER" id="PTHR13183:SF0">
    <property type="entry name" value="AXONEMAL DYNEIN LIGHT INTERMEDIATE POLYPEPTIDE 1"/>
    <property type="match status" value="1"/>
</dbReference>
<dbReference type="EMBL" id="LDAU01000086">
    <property type="protein sequence ID" value="KRX07175.1"/>
    <property type="molecule type" value="Genomic_DNA"/>
</dbReference>
<dbReference type="PANTHER" id="PTHR13183">
    <property type="entry name" value="AXONEMAL INNER ARM DYNEIN LIGHT CHAIN 28"/>
    <property type="match status" value="1"/>
</dbReference>
<dbReference type="OMA" id="TWKENIG"/>
<accession>A0A0V0QY17</accession>
<name>A0A0V0QY17_PSEPJ</name>
<keyword evidence="2 5" id="KW-0175">Coiled coil</keyword>
<comment type="caution">
    <text evidence="6">The sequence shown here is derived from an EMBL/GenBank/DDBJ whole genome shotgun (WGS) entry which is preliminary data.</text>
</comment>
<dbReference type="Pfam" id="PF10211">
    <property type="entry name" value="Ax_dynein_light"/>
    <property type="match status" value="1"/>
</dbReference>
<dbReference type="GO" id="GO:0045504">
    <property type="term" value="F:dynein heavy chain binding"/>
    <property type="evidence" value="ECO:0007669"/>
    <property type="project" value="TreeGrafter"/>
</dbReference>
<organism evidence="6 7">
    <name type="scientific">Pseudocohnilembus persalinus</name>
    <name type="common">Ciliate</name>
    <dbReference type="NCBI Taxonomy" id="266149"/>
    <lineage>
        <taxon>Eukaryota</taxon>
        <taxon>Sar</taxon>
        <taxon>Alveolata</taxon>
        <taxon>Ciliophora</taxon>
        <taxon>Intramacronucleata</taxon>
        <taxon>Oligohymenophorea</taxon>
        <taxon>Scuticociliatia</taxon>
        <taxon>Philasterida</taxon>
        <taxon>Pseudocohnilembidae</taxon>
        <taxon>Pseudocohnilembus</taxon>
    </lineage>
</organism>
<dbReference type="GO" id="GO:0030286">
    <property type="term" value="C:dynein complex"/>
    <property type="evidence" value="ECO:0007669"/>
    <property type="project" value="UniProtKB-KW"/>
</dbReference>
<evidence type="ECO:0000256" key="1">
    <source>
        <dbReference type="ARBA" id="ARBA00023017"/>
    </source>
</evidence>
<dbReference type="InterPro" id="IPR019347">
    <property type="entry name" value="Axonemal_dynein_light_chain"/>
</dbReference>
<evidence type="ECO:0000313" key="6">
    <source>
        <dbReference type="EMBL" id="KRX07175.1"/>
    </source>
</evidence>
<proteinExistence type="inferred from homology"/>
<keyword evidence="1" id="KW-0243">Dynein</keyword>
<reference evidence="6 7" key="1">
    <citation type="journal article" date="2015" name="Sci. Rep.">
        <title>Genome of the facultative scuticociliatosis pathogen Pseudocohnilembus persalinus provides insight into its virulence through horizontal gene transfer.</title>
        <authorList>
            <person name="Xiong J."/>
            <person name="Wang G."/>
            <person name="Cheng J."/>
            <person name="Tian M."/>
            <person name="Pan X."/>
            <person name="Warren A."/>
            <person name="Jiang C."/>
            <person name="Yuan D."/>
            <person name="Miao W."/>
        </authorList>
    </citation>
    <scope>NUCLEOTIDE SEQUENCE [LARGE SCALE GENOMIC DNA]</scope>
    <source>
        <strain evidence="6">36N120E</strain>
    </source>
</reference>
<evidence type="ECO:0000256" key="2">
    <source>
        <dbReference type="ARBA" id="ARBA00023054"/>
    </source>
</evidence>
<keyword evidence="7" id="KW-1185">Reference proteome</keyword>
<dbReference type="AlphaFoldDB" id="A0A0V0QY17"/>
<evidence type="ECO:0000256" key="3">
    <source>
        <dbReference type="ARBA" id="ARBA00023175"/>
    </source>
</evidence>
<evidence type="ECO:0008006" key="8">
    <source>
        <dbReference type="Google" id="ProtNLM"/>
    </source>
</evidence>
<dbReference type="InParanoid" id="A0A0V0QY17"/>
<feature type="coiled-coil region" evidence="5">
    <location>
        <begin position="174"/>
        <end position="225"/>
    </location>
</feature>
<keyword evidence="3" id="KW-0505">Motor protein</keyword>